<organism evidence="1">
    <name type="scientific">bioreactor metagenome</name>
    <dbReference type="NCBI Taxonomy" id="1076179"/>
    <lineage>
        <taxon>unclassified sequences</taxon>
        <taxon>metagenomes</taxon>
        <taxon>ecological metagenomes</taxon>
    </lineage>
</organism>
<accession>A0A645D439</accession>
<name>A0A645D439_9ZZZZ</name>
<protein>
    <submittedName>
        <fullName evidence="1">Uncharacterized protein</fullName>
    </submittedName>
</protein>
<evidence type="ECO:0000313" key="1">
    <source>
        <dbReference type="EMBL" id="MPM83937.1"/>
    </source>
</evidence>
<comment type="caution">
    <text evidence="1">The sequence shown here is derived from an EMBL/GenBank/DDBJ whole genome shotgun (WGS) entry which is preliminary data.</text>
</comment>
<dbReference type="EMBL" id="VSSQ01032622">
    <property type="protein sequence ID" value="MPM83937.1"/>
    <property type="molecule type" value="Genomic_DNA"/>
</dbReference>
<proteinExistence type="predicted"/>
<gene>
    <name evidence="1" type="ORF">SDC9_131007</name>
</gene>
<dbReference type="AlphaFoldDB" id="A0A645D439"/>
<reference evidence="1" key="1">
    <citation type="submission" date="2019-08" db="EMBL/GenBank/DDBJ databases">
        <authorList>
            <person name="Kucharzyk K."/>
            <person name="Murdoch R.W."/>
            <person name="Higgins S."/>
            <person name="Loffler F."/>
        </authorList>
    </citation>
    <scope>NUCLEOTIDE SEQUENCE</scope>
</reference>
<sequence>MLAVVCHELCVVEVRGDDVTARGVAGEEDIFADFARREGDMILLLSFGNFAFVQDFTHVCFRSFVVG</sequence>